<evidence type="ECO:0000256" key="5">
    <source>
        <dbReference type="ARBA" id="ARBA00023180"/>
    </source>
</evidence>
<comment type="similarity">
    <text evidence="1">Belongs to the peptidase A1 family.</text>
</comment>
<dbReference type="Pfam" id="PF14543">
    <property type="entry name" value="TAXi_N"/>
    <property type="match status" value="1"/>
</dbReference>
<reference evidence="8 9" key="1">
    <citation type="submission" date="2018-10" db="EMBL/GenBank/DDBJ databases">
        <title>A high-quality apple genome assembly.</title>
        <authorList>
            <person name="Hu J."/>
        </authorList>
    </citation>
    <scope>NUCLEOTIDE SEQUENCE [LARGE SCALE GENOMIC DNA]</scope>
    <source>
        <strain evidence="9">cv. HFTH1</strain>
        <tissue evidence="8">Young leaf</tissue>
    </source>
</reference>
<dbReference type="PANTHER" id="PTHR47967:SF23">
    <property type="entry name" value="OS04G0448300 PROTEIN"/>
    <property type="match status" value="1"/>
</dbReference>
<keyword evidence="9" id="KW-1185">Reference proteome</keyword>
<protein>
    <recommendedName>
        <fullName evidence="7">Peptidase A1 domain-containing protein</fullName>
    </recommendedName>
</protein>
<keyword evidence="3" id="KW-0064">Aspartyl protease</keyword>
<evidence type="ECO:0000256" key="4">
    <source>
        <dbReference type="ARBA" id="ARBA00022801"/>
    </source>
</evidence>
<dbReference type="InterPro" id="IPR051708">
    <property type="entry name" value="Plant_Aspart_Prot_A1"/>
</dbReference>
<sequence length="442" mass="49356">MASTFVLSFIALISIAITIPLCMSSPKTALRGFETRLIHRDSPESPLYNPSLTRAQRKEAARRRSIARQNYLTRRMSPAAVSNATARIDYDNGVYVMRYKIGTPPVDTFGYFDTASALIWMQCNPCKKCYNQSIPIFEPGKSSSYRKLMCDDDRVECGLVPDNGCPSEDGSCTYITAYEDGASSEGVASKETFMLEGETIPDMTFGCGLKNSDTDPDENPPGVVGAGREPSSLVAQLIRERTRFSFCISPFNRGNRSNVKFGSKAVIHEGNQTPLLPGRYGWYHIGVEGISVDGTRLNISEDVFRWRPEGRGGIIIDTGTTYTHLASEAYYAVQSAVINALPNYKHKINPHSEFLLCYDSDDGFHMNIAPDIEFHFRDDRRHGFDYTLDPTNVWNEDDCMTIKPDYHGLSVLGINQLENVNVGIDLQNNIVTFKDTDDCRDT</sequence>
<evidence type="ECO:0000256" key="3">
    <source>
        <dbReference type="ARBA" id="ARBA00022750"/>
    </source>
</evidence>
<dbReference type="InterPro" id="IPR032861">
    <property type="entry name" value="TAXi_N"/>
</dbReference>
<dbReference type="PANTHER" id="PTHR47967">
    <property type="entry name" value="OS07G0603500 PROTEIN-RELATED"/>
    <property type="match status" value="1"/>
</dbReference>
<dbReference type="SUPFAM" id="SSF50630">
    <property type="entry name" value="Acid proteases"/>
    <property type="match status" value="1"/>
</dbReference>
<dbReference type="PROSITE" id="PS00141">
    <property type="entry name" value="ASP_PROTEASE"/>
    <property type="match status" value="1"/>
</dbReference>
<dbReference type="GO" id="GO:0005576">
    <property type="term" value="C:extracellular region"/>
    <property type="evidence" value="ECO:0007669"/>
    <property type="project" value="TreeGrafter"/>
</dbReference>
<dbReference type="GO" id="GO:0004190">
    <property type="term" value="F:aspartic-type endopeptidase activity"/>
    <property type="evidence" value="ECO:0007669"/>
    <property type="project" value="UniProtKB-KW"/>
</dbReference>
<evidence type="ECO:0000256" key="6">
    <source>
        <dbReference type="SAM" id="SignalP"/>
    </source>
</evidence>
<keyword evidence="5" id="KW-0325">Glycoprotein</keyword>
<dbReference type="InterPro" id="IPR034161">
    <property type="entry name" value="Pepsin-like_plant"/>
</dbReference>
<evidence type="ECO:0000256" key="2">
    <source>
        <dbReference type="ARBA" id="ARBA00022670"/>
    </source>
</evidence>
<feature type="domain" description="Peptidase A1" evidence="7">
    <location>
        <begin position="95"/>
        <end position="434"/>
    </location>
</feature>
<keyword evidence="6" id="KW-0732">Signal</keyword>
<dbReference type="CDD" id="cd05476">
    <property type="entry name" value="pepsin_A_like_plant"/>
    <property type="match status" value="1"/>
</dbReference>
<gene>
    <name evidence="8" type="ORF">DVH24_005473</name>
</gene>
<organism evidence="8 9">
    <name type="scientific">Malus domestica</name>
    <name type="common">Apple</name>
    <name type="synonym">Pyrus malus</name>
    <dbReference type="NCBI Taxonomy" id="3750"/>
    <lineage>
        <taxon>Eukaryota</taxon>
        <taxon>Viridiplantae</taxon>
        <taxon>Streptophyta</taxon>
        <taxon>Embryophyta</taxon>
        <taxon>Tracheophyta</taxon>
        <taxon>Spermatophyta</taxon>
        <taxon>Magnoliopsida</taxon>
        <taxon>eudicotyledons</taxon>
        <taxon>Gunneridae</taxon>
        <taxon>Pentapetalae</taxon>
        <taxon>rosids</taxon>
        <taxon>fabids</taxon>
        <taxon>Rosales</taxon>
        <taxon>Rosaceae</taxon>
        <taxon>Amygdaloideae</taxon>
        <taxon>Maleae</taxon>
        <taxon>Malus</taxon>
    </lineage>
</organism>
<keyword evidence="2" id="KW-0645">Protease</keyword>
<proteinExistence type="inferred from homology"/>
<dbReference type="EMBL" id="RDQH01000327">
    <property type="protein sequence ID" value="RXI07700.1"/>
    <property type="molecule type" value="Genomic_DNA"/>
</dbReference>
<dbReference type="InterPro" id="IPR033121">
    <property type="entry name" value="PEPTIDASE_A1"/>
</dbReference>
<dbReference type="InterPro" id="IPR032799">
    <property type="entry name" value="TAXi_C"/>
</dbReference>
<evidence type="ECO:0000313" key="8">
    <source>
        <dbReference type="EMBL" id="RXI07700.1"/>
    </source>
</evidence>
<evidence type="ECO:0000259" key="7">
    <source>
        <dbReference type="PROSITE" id="PS51767"/>
    </source>
</evidence>
<dbReference type="GO" id="GO:0006508">
    <property type="term" value="P:proteolysis"/>
    <property type="evidence" value="ECO:0007669"/>
    <property type="project" value="UniProtKB-KW"/>
</dbReference>
<dbReference type="PROSITE" id="PS51767">
    <property type="entry name" value="PEPTIDASE_A1"/>
    <property type="match status" value="1"/>
</dbReference>
<comment type="caution">
    <text evidence="8">The sequence shown here is derived from an EMBL/GenBank/DDBJ whole genome shotgun (WGS) entry which is preliminary data.</text>
</comment>
<name>A0A498KHC7_MALDO</name>
<dbReference type="AlphaFoldDB" id="A0A498KHC7"/>
<keyword evidence="4" id="KW-0378">Hydrolase</keyword>
<accession>A0A498KHC7</accession>
<evidence type="ECO:0000313" key="9">
    <source>
        <dbReference type="Proteomes" id="UP000290289"/>
    </source>
</evidence>
<feature type="signal peptide" evidence="6">
    <location>
        <begin position="1"/>
        <end position="24"/>
    </location>
</feature>
<dbReference type="Proteomes" id="UP000290289">
    <property type="component" value="Chromosome 1"/>
</dbReference>
<dbReference type="SMR" id="A0A498KHC7"/>
<dbReference type="InterPro" id="IPR021109">
    <property type="entry name" value="Peptidase_aspartic_dom_sf"/>
</dbReference>
<dbReference type="InterPro" id="IPR001969">
    <property type="entry name" value="Aspartic_peptidase_AS"/>
</dbReference>
<evidence type="ECO:0000256" key="1">
    <source>
        <dbReference type="ARBA" id="ARBA00007447"/>
    </source>
</evidence>
<dbReference type="Gene3D" id="2.40.70.10">
    <property type="entry name" value="Acid Proteases"/>
    <property type="match status" value="2"/>
</dbReference>
<dbReference type="Pfam" id="PF14541">
    <property type="entry name" value="TAXi_C"/>
    <property type="match status" value="1"/>
</dbReference>
<feature type="chain" id="PRO_5019795283" description="Peptidase A1 domain-containing protein" evidence="6">
    <location>
        <begin position="25"/>
        <end position="442"/>
    </location>
</feature>